<dbReference type="AlphaFoldDB" id="A0A644XV06"/>
<dbReference type="GO" id="GO:0003677">
    <property type="term" value="F:DNA binding"/>
    <property type="evidence" value="ECO:0007669"/>
    <property type="project" value="UniProtKB-KW"/>
</dbReference>
<evidence type="ECO:0000313" key="5">
    <source>
        <dbReference type="EMBL" id="MPM19598.1"/>
    </source>
</evidence>
<evidence type="ECO:0000259" key="4">
    <source>
        <dbReference type="PROSITE" id="PS50949"/>
    </source>
</evidence>
<comment type="caution">
    <text evidence="5">The sequence shown here is derived from an EMBL/GenBank/DDBJ whole genome shotgun (WGS) entry which is preliminary data.</text>
</comment>
<keyword evidence="2" id="KW-0238">DNA-binding</keyword>
<keyword evidence="3" id="KW-0804">Transcription</keyword>
<protein>
    <submittedName>
        <fullName evidence="5">HTH-type transcriptional repressor YtrA</fullName>
    </submittedName>
</protein>
<proteinExistence type="predicted"/>
<evidence type="ECO:0000256" key="2">
    <source>
        <dbReference type="ARBA" id="ARBA00023125"/>
    </source>
</evidence>
<dbReference type="InterPro" id="IPR036388">
    <property type="entry name" value="WH-like_DNA-bd_sf"/>
</dbReference>
<evidence type="ECO:0000256" key="1">
    <source>
        <dbReference type="ARBA" id="ARBA00023015"/>
    </source>
</evidence>
<dbReference type="PANTHER" id="PTHR38445:SF6">
    <property type="entry name" value="GNTR-FAMILY TRANSCRIPTIONAL REGULATOR"/>
    <property type="match status" value="1"/>
</dbReference>
<dbReference type="PROSITE" id="PS50949">
    <property type="entry name" value="HTH_GNTR"/>
    <property type="match status" value="1"/>
</dbReference>
<feature type="domain" description="HTH gntR-type" evidence="4">
    <location>
        <begin position="9"/>
        <end position="77"/>
    </location>
</feature>
<evidence type="ECO:0000256" key="3">
    <source>
        <dbReference type="ARBA" id="ARBA00023163"/>
    </source>
</evidence>
<dbReference type="CDD" id="cd07377">
    <property type="entry name" value="WHTH_GntR"/>
    <property type="match status" value="1"/>
</dbReference>
<dbReference type="EMBL" id="VSSQ01003206">
    <property type="protein sequence ID" value="MPM19598.1"/>
    <property type="molecule type" value="Genomic_DNA"/>
</dbReference>
<dbReference type="SUPFAM" id="SSF46785">
    <property type="entry name" value="Winged helix' DNA-binding domain"/>
    <property type="match status" value="1"/>
</dbReference>
<dbReference type="GO" id="GO:0003700">
    <property type="term" value="F:DNA-binding transcription factor activity"/>
    <property type="evidence" value="ECO:0007669"/>
    <property type="project" value="InterPro"/>
</dbReference>
<dbReference type="InterPro" id="IPR000524">
    <property type="entry name" value="Tscrpt_reg_HTH_GntR"/>
</dbReference>
<dbReference type="SMART" id="SM00345">
    <property type="entry name" value="HTH_GNTR"/>
    <property type="match status" value="1"/>
</dbReference>
<keyword evidence="1" id="KW-0805">Transcription regulation</keyword>
<reference evidence="5" key="1">
    <citation type="submission" date="2019-08" db="EMBL/GenBank/DDBJ databases">
        <authorList>
            <person name="Kucharzyk K."/>
            <person name="Murdoch R.W."/>
            <person name="Higgins S."/>
            <person name="Loffler F."/>
        </authorList>
    </citation>
    <scope>NUCLEOTIDE SEQUENCE</scope>
</reference>
<dbReference type="PANTHER" id="PTHR38445">
    <property type="entry name" value="HTH-TYPE TRANSCRIPTIONAL REPRESSOR YTRA"/>
    <property type="match status" value="1"/>
</dbReference>
<gene>
    <name evidence="5" type="primary">ytrA_18</name>
    <name evidence="5" type="ORF">SDC9_66024</name>
</gene>
<sequence length="128" mass="14322">MKWQFSSDAPIYSQLIEQIKVGIVSGAFPPGERLSSVRDLAMEAGVNPNTMQRALTELERDGLVYSQRTAGRFVTEDTAMIESAKQKLADRQIQNFLTAMTRLGFEKEEILTLVRRENAGEGLTHGDF</sequence>
<dbReference type="InterPro" id="IPR036390">
    <property type="entry name" value="WH_DNA-bd_sf"/>
</dbReference>
<name>A0A644XV06_9ZZZZ</name>
<dbReference type="Pfam" id="PF00392">
    <property type="entry name" value="GntR"/>
    <property type="match status" value="1"/>
</dbReference>
<dbReference type="Gene3D" id="1.10.10.10">
    <property type="entry name" value="Winged helix-like DNA-binding domain superfamily/Winged helix DNA-binding domain"/>
    <property type="match status" value="1"/>
</dbReference>
<organism evidence="5">
    <name type="scientific">bioreactor metagenome</name>
    <dbReference type="NCBI Taxonomy" id="1076179"/>
    <lineage>
        <taxon>unclassified sequences</taxon>
        <taxon>metagenomes</taxon>
        <taxon>ecological metagenomes</taxon>
    </lineage>
</organism>
<accession>A0A644XV06</accession>